<keyword evidence="2" id="KW-1185">Reference proteome</keyword>
<accession>A0A1M8A2B3</accession>
<dbReference type="SUPFAM" id="SSF56235">
    <property type="entry name" value="N-terminal nucleophile aminohydrolases (Ntn hydrolases)"/>
    <property type="match status" value="1"/>
</dbReference>
<dbReference type="OrthoDB" id="2015213at2759"/>
<dbReference type="OMA" id="GCKLAMA"/>
<dbReference type="InterPro" id="IPR029055">
    <property type="entry name" value="Ntn_hydrolases_N"/>
</dbReference>
<dbReference type="PRINTS" id="PR01210">
    <property type="entry name" value="GGTRANSPTASE"/>
</dbReference>
<dbReference type="InterPro" id="IPR043138">
    <property type="entry name" value="GGT_lsub"/>
</dbReference>
<name>A0A1M8A2B3_MALS4</name>
<dbReference type="Pfam" id="PF01019">
    <property type="entry name" value="G_glu_transpept"/>
    <property type="match status" value="1"/>
</dbReference>
<dbReference type="Proteomes" id="UP000186303">
    <property type="component" value="Chromosome 2"/>
</dbReference>
<protein>
    <submittedName>
        <fullName evidence="1">Similar to S.cerevisiae protein ECM38 (Gamma-glutamyltranspeptidase)</fullName>
    </submittedName>
</protein>
<dbReference type="VEuPathDB" id="FungiDB:MSYG_0906"/>
<reference evidence="2" key="1">
    <citation type="journal article" date="2017" name="Nucleic Acids Res.">
        <title>Proteogenomics produces comprehensive and highly accurate protein-coding gene annotation in a complete genome assembly of Malassezia sympodialis.</title>
        <authorList>
            <person name="Zhu Y."/>
            <person name="Engstroem P.G."/>
            <person name="Tellgren-Roth C."/>
            <person name="Baudo C.D."/>
            <person name="Kennell J.C."/>
            <person name="Sun S."/>
            <person name="Billmyre R.B."/>
            <person name="Schroeder M.S."/>
            <person name="Andersson A."/>
            <person name="Holm T."/>
            <person name="Sigurgeirsson B."/>
            <person name="Wu G."/>
            <person name="Sankaranarayanan S.R."/>
            <person name="Siddharthan R."/>
            <person name="Sanyal K."/>
            <person name="Lundeberg J."/>
            <person name="Nystedt B."/>
            <person name="Boekhout T."/>
            <person name="Dawson T.L. Jr."/>
            <person name="Heitman J."/>
            <person name="Scheynius A."/>
            <person name="Lehtioe J."/>
        </authorList>
    </citation>
    <scope>NUCLEOTIDE SEQUENCE [LARGE SCALE GENOMIC DNA]</scope>
    <source>
        <strain evidence="2">ATCC 42132</strain>
    </source>
</reference>
<gene>
    <name evidence="1" type="ORF">MSYG_0906</name>
</gene>
<dbReference type="InterPro" id="IPR052896">
    <property type="entry name" value="GGT-like_enzyme"/>
</dbReference>
<dbReference type="PANTHER" id="PTHR43881:SF5">
    <property type="entry name" value="GAMMA-GLUTAMYLTRANSPEPTIDASE"/>
    <property type="match status" value="1"/>
</dbReference>
<organism evidence="1 2">
    <name type="scientific">Malassezia sympodialis (strain ATCC 42132)</name>
    <name type="common">Atopic eczema-associated yeast</name>
    <dbReference type="NCBI Taxonomy" id="1230383"/>
    <lineage>
        <taxon>Eukaryota</taxon>
        <taxon>Fungi</taxon>
        <taxon>Dikarya</taxon>
        <taxon>Basidiomycota</taxon>
        <taxon>Ustilaginomycotina</taxon>
        <taxon>Malasseziomycetes</taxon>
        <taxon>Malasseziales</taxon>
        <taxon>Malasseziaceae</taxon>
        <taxon>Malassezia</taxon>
    </lineage>
</organism>
<evidence type="ECO:0000313" key="2">
    <source>
        <dbReference type="Proteomes" id="UP000186303"/>
    </source>
</evidence>
<dbReference type="InterPro" id="IPR043137">
    <property type="entry name" value="GGT_ssub_C"/>
</dbReference>
<evidence type="ECO:0000313" key="1">
    <source>
        <dbReference type="EMBL" id="SHO76568.1"/>
    </source>
</evidence>
<dbReference type="PANTHER" id="PTHR43881">
    <property type="entry name" value="GAMMA-GLUTAMYLTRANSPEPTIDASE (AFU_ORTHOLOGUE AFUA_4G13580)"/>
    <property type="match status" value="1"/>
</dbReference>
<dbReference type="Gene3D" id="1.10.246.130">
    <property type="match status" value="1"/>
</dbReference>
<proteinExistence type="predicted"/>
<dbReference type="EMBL" id="LT671822">
    <property type="protein sequence ID" value="SHO76568.1"/>
    <property type="molecule type" value="Genomic_DNA"/>
</dbReference>
<dbReference type="AlphaFoldDB" id="A0A1M8A2B3"/>
<sequence length="470" mass="51601">MLSIGGDGFWLIGANGHTPIAIEACGRSGQHVTRDLYQGYETIPTRGRLAVNTVAGAVSGWATALQESSRWAPSMPLSRILEDAIYLAEHGAPVSHTMGTMTRDLQEQLMASSSFCHTFAPDQKWPLPGTLLRQPRLAKTLKRLAERGLDDFYRGEVAQTIARDLAAIGSPLVEKDLRSHCARIRRPLHLKTSRGSIYNFPPPTQGLTSLMILGIFDRLRVQKGDSFEHIHAMIEASKLAYEVREDICDDEWMPDDLQHCLEPQFLDKMASQVDMKAARRIQAPSGPGDTAWMGVIDGAGRAVSHIQSVFHPFGSAMVLPDTGILWQNRGTSFSLEPAHKNSLAPRKKPFHTLNPAMAVGSDGRLISYGTMGSHGQPQFSSAVLSRYLWYDQPLQAAVSAPRWLVDADQVYVESRLRPTLMAELGKAGHHITKLGEYDSLFGHSHAIARRPDGVLEGAVDPRSDGVVSAF</sequence>
<dbReference type="Gene3D" id="3.60.20.40">
    <property type="match status" value="1"/>
</dbReference>